<protein>
    <submittedName>
        <fullName evidence="4">Uncharacterized protein LOC106742687</fullName>
    </submittedName>
</protein>
<evidence type="ECO:0000259" key="2">
    <source>
        <dbReference type="Pfam" id="PF11838"/>
    </source>
</evidence>
<evidence type="ECO:0000256" key="1">
    <source>
        <dbReference type="ARBA" id="ARBA00010136"/>
    </source>
</evidence>
<organism evidence="3 4">
    <name type="scientific">Dinoponera quadriceps</name>
    <name type="common">South American ant</name>
    <dbReference type="NCBI Taxonomy" id="609295"/>
    <lineage>
        <taxon>Eukaryota</taxon>
        <taxon>Metazoa</taxon>
        <taxon>Ecdysozoa</taxon>
        <taxon>Arthropoda</taxon>
        <taxon>Hexapoda</taxon>
        <taxon>Insecta</taxon>
        <taxon>Pterygota</taxon>
        <taxon>Neoptera</taxon>
        <taxon>Endopterygota</taxon>
        <taxon>Hymenoptera</taxon>
        <taxon>Apocrita</taxon>
        <taxon>Aculeata</taxon>
        <taxon>Formicoidea</taxon>
        <taxon>Formicidae</taxon>
        <taxon>Ponerinae</taxon>
        <taxon>Ponerini</taxon>
        <taxon>Dinoponera</taxon>
    </lineage>
</organism>
<sequence length="323" mass="38192">MRTYEYSETVADATSLLVYYWACKLGDFKCREMAANMLTQHLSNTKKNPILPGWENWVYCAGLMNANKSVWDQAARHFVTKNRVMIKHLSCTEDNMIVNSFLNSTIFDMSSVWDYLEPEQLMKLYRGVMKKHARKKEVVDFILGYFDELMSHHMNINEKLGSIIMNVYSRCQLNQTRYISLHAYKLQVENKSILFVVRKDNTVCKPRMYSYCTETQTLVLEFDKRILSAFPKLPVKYVRGWALTVMRELQTASARQFWTILNAAENEFEKNYEYKLKEVMESWLTQSNTPTLYVDIEQYDNSIIVRLMQRIYDAQLTVIRHIK</sequence>
<dbReference type="PANTHER" id="PTHR11533">
    <property type="entry name" value="PROTEASE M1 ZINC METALLOPROTEASE"/>
    <property type="match status" value="1"/>
</dbReference>
<dbReference type="GO" id="GO:0005615">
    <property type="term" value="C:extracellular space"/>
    <property type="evidence" value="ECO:0007669"/>
    <property type="project" value="TreeGrafter"/>
</dbReference>
<feature type="domain" description="ERAP1-like C-terminal" evidence="2">
    <location>
        <begin position="17"/>
        <end position="172"/>
    </location>
</feature>
<dbReference type="InterPro" id="IPR024571">
    <property type="entry name" value="ERAP1-like_C_dom"/>
</dbReference>
<evidence type="ECO:0000313" key="3">
    <source>
        <dbReference type="Proteomes" id="UP000515204"/>
    </source>
</evidence>
<dbReference type="GO" id="GO:0043171">
    <property type="term" value="P:peptide catabolic process"/>
    <property type="evidence" value="ECO:0007669"/>
    <property type="project" value="TreeGrafter"/>
</dbReference>
<keyword evidence="3" id="KW-1185">Reference proteome</keyword>
<dbReference type="KEGG" id="dqu:106742687"/>
<comment type="similarity">
    <text evidence="1">Belongs to the peptidase M1 family.</text>
</comment>
<dbReference type="PANTHER" id="PTHR11533:SF294">
    <property type="entry name" value="THYROTROPIN-RELEASING HORMONE-DEGRADING ECTOENZYME"/>
    <property type="match status" value="1"/>
</dbReference>
<dbReference type="GeneID" id="106742687"/>
<dbReference type="GO" id="GO:0070006">
    <property type="term" value="F:metalloaminopeptidase activity"/>
    <property type="evidence" value="ECO:0007669"/>
    <property type="project" value="TreeGrafter"/>
</dbReference>
<proteinExistence type="inferred from homology"/>
<dbReference type="OrthoDB" id="7535542at2759"/>
<dbReference type="GO" id="GO:0042277">
    <property type="term" value="F:peptide binding"/>
    <property type="evidence" value="ECO:0007669"/>
    <property type="project" value="TreeGrafter"/>
</dbReference>
<gene>
    <name evidence="4" type="primary">LOC106742687</name>
</gene>
<dbReference type="RefSeq" id="XP_014471369.1">
    <property type="nucleotide sequence ID" value="XM_014615883.1"/>
</dbReference>
<dbReference type="AlphaFoldDB" id="A0A6P3X0C8"/>
<dbReference type="GO" id="GO:0006508">
    <property type="term" value="P:proteolysis"/>
    <property type="evidence" value="ECO:0007669"/>
    <property type="project" value="TreeGrafter"/>
</dbReference>
<evidence type="ECO:0000313" key="4">
    <source>
        <dbReference type="RefSeq" id="XP_014471369.1"/>
    </source>
</evidence>
<dbReference type="Proteomes" id="UP000515204">
    <property type="component" value="Unplaced"/>
</dbReference>
<dbReference type="GO" id="GO:0008270">
    <property type="term" value="F:zinc ion binding"/>
    <property type="evidence" value="ECO:0007669"/>
    <property type="project" value="TreeGrafter"/>
</dbReference>
<dbReference type="Gene3D" id="1.25.50.20">
    <property type="match status" value="1"/>
</dbReference>
<dbReference type="Pfam" id="PF11838">
    <property type="entry name" value="ERAP1_C"/>
    <property type="match status" value="1"/>
</dbReference>
<accession>A0A6P3X0C8</accession>
<reference evidence="4" key="1">
    <citation type="submission" date="2025-08" db="UniProtKB">
        <authorList>
            <consortium name="RefSeq"/>
        </authorList>
    </citation>
    <scope>IDENTIFICATION</scope>
</reference>
<name>A0A6P3X0C8_DINQU</name>
<dbReference type="GO" id="GO:0005737">
    <property type="term" value="C:cytoplasm"/>
    <property type="evidence" value="ECO:0007669"/>
    <property type="project" value="TreeGrafter"/>
</dbReference>
<dbReference type="InterPro" id="IPR050344">
    <property type="entry name" value="Peptidase_M1_aminopeptidases"/>
</dbReference>
<dbReference type="GO" id="GO:0016020">
    <property type="term" value="C:membrane"/>
    <property type="evidence" value="ECO:0007669"/>
    <property type="project" value="TreeGrafter"/>
</dbReference>